<accession>A0A226DYS2</accession>
<dbReference type="GO" id="GO:0004497">
    <property type="term" value="F:monooxygenase activity"/>
    <property type="evidence" value="ECO:0007669"/>
    <property type="project" value="UniProtKB-KW"/>
</dbReference>
<keyword evidence="3 5" id="KW-0503">Monooxygenase</keyword>
<name>A0A226DYS2_FOLCA</name>
<dbReference type="GO" id="GO:0005506">
    <property type="term" value="F:iron ion binding"/>
    <property type="evidence" value="ECO:0007669"/>
    <property type="project" value="InterPro"/>
</dbReference>
<keyword evidence="6" id="KW-0489">Methyltransferase</keyword>
<dbReference type="CDD" id="cd00302">
    <property type="entry name" value="cytochrome_P450"/>
    <property type="match status" value="1"/>
</dbReference>
<keyword evidence="5" id="KW-0560">Oxidoreductase</keyword>
<evidence type="ECO:0000256" key="3">
    <source>
        <dbReference type="ARBA" id="ARBA00023033"/>
    </source>
</evidence>
<feature type="binding site" description="axial binding residue" evidence="4">
    <location>
        <position position="228"/>
    </location>
    <ligand>
        <name>heme</name>
        <dbReference type="ChEBI" id="CHEBI:30413"/>
    </ligand>
    <ligandPart>
        <name>Fe</name>
        <dbReference type="ChEBI" id="CHEBI:18248"/>
    </ligandPart>
</feature>
<dbReference type="InterPro" id="IPR001128">
    <property type="entry name" value="Cyt_P450"/>
</dbReference>
<evidence type="ECO:0000256" key="4">
    <source>
        <dbReference type="PIRSR" id="PIRSR602401-1"/>
    </source>
</evidence>
<comment type="caution">
    <text evidence="6">The sequence shown here is derived from an EMBL/GenBank/DDBJ whole genome shotgun (WGS) entry which is preliminary data.</text>
</comment>
<evidence type="ECO:0000256" key="1">
    <source>
        <dbReference type="ARBA" id="ARBA00001971"/>
    </source>
</evidence>
<keyword evidence="4 5" id="KW-0479">Metal-binding</keyword>
<keyword evidence="4 5" id="KW-0349">Heme</keyword>
<dbReference type="InterPro" id="IPR017972">
    <property type="entry name" value="Cyt_P450_CS"/>
</dbReference>
<keyword evidence="4 5" id="KW-0408">Iron</keyword>
<dbReference type="AlphaFoldDB" id="A0A226DYS2"/>
<dbReference type="GO" id="GO:0020037">
    <property type="term" value="F:heme binding"/>
    <property type="evidence" value="ECO:0007669"/>
    <property type="project" value="InterPro"/>
</dbReference>
<sequence>MSETWSESVFWAFLSGCGGRKCGHGVKPLQGFSTLIGPYHISKGHQDLSLSTSQAPLLRRAADWRHPESGEPFSTEDICRAIVCLLYVSSESSTAGVSNTILDLASNPEAYHKFREETGPILRAGRLDALVKDAYVHACVLESARMNVTALPVNREIKNKKHIGDYYIGDADVIAVCAEVLHNKKRAGDRFFDNPTDFRPERFLSSENGTKMMNPMVLMSWGAGLHICPGRNLAQMEIKIGVAVLLEHVDIDLPNIEIMGPTLFSNAALYQRDHKLNIKW</sequence>
<dbReference type="Pfam" id="PF00067">
    <property type="entry name" value="p450"/>
    <property type="match status" value="1"/>
</dbReference>
<protein>
    <submittedName>
        <fullName evidence="6">Putative lanosterol 14-alpha demethylase</fullName>
    </submittedName>
</protein>
<keyword evidence="6" id="KW-0808">Transferase</keyword>
<dbReference type="SUPFAM" id="SSF48264">
    <property type="entry name" value="Cytochrome P450"/>
    <property type="match status" value="1"/>
</dbReference>
<keyword evidence="7" id="KW-1185">Reference proteome</keyword>
<evidence type="ECO:0000256" key="5">
    <source>
        <dbReference type="RuleBase" id="RU000461"/>
    </source>
</evidence>
<organism evidence="6 7">
    <name type="scientific">Folsomia candida</name>
    <name type="common">Springtail</name>
    <dbReference type="NCBI Taxonomy" id="158441"/>
    <lineage>
        <taxon>Eukaryota</taxon>
        <taxon>Metazoa</taxon>
        <taxon>Ecdysozoa</taxon>
        <taxon>Arthropoda</taxon>
        <taxon>Hexapoda</taxon>
        <taxon>Collembola</taxon>
        <taxon>Entomobryomorpha</taxon>
        <taxon>Isotomoidea</taxon>
        <taxon>Isotomidae</taxon>
        <taxon>Proisotominae</taxon>
        <taxon>Folsomia</taxon>
    </lineage>
</organism>
<evidence type="ECO:0000313" key="6">
    <source>
        <dbReference type="EMBL" id="OXA49877.1"/>
    </source>
</evidence>
<dbReference type="OrthoDB" id="1055148at2759"/>
<dbReference type="GO" id="GO:0008168">
    <property type="term" value="F:methyltransferase activity"/>
    <property type="evidence" value="ECO:0007669"/>
    <property type="project" value="UniProtKB-KW"/>
</dbReference>
<evidence type="ECO:0000313" key="7">
    <source>
        <dbReference type="Proteomes" id="UP000198287"/>
    </source>
</evidence>
<proteinExistence type="inferred from homology"/>
<dbReference type="Proteomes" id="UP000198287">
    <property type="component" value="Unassembled WGS sequence"/>
</dbReference>
<dbReference type="PANTHER" id="PTHR24305:SF166">
    <property type="entry name" value="CYTOCHROME P450 12A4, MITOCHONDRIAL-RELATED"/>
    <property type="match status" value="1"/>
</dbReference>
<dbReference type="PANTHER" id="PTHR24305">
    <property type="entry name" value="CYTOCHROME P450"/>
    <property type="match status" value="1"/>
</dbReference>
<dbReference type="PROSITE" id="PS00086">
    <property type="entry name" value="CYTOCHROME_P450"/>
    <property type="match status" value="1"/>
</dbReference>
<reference evidence="6 7" key="1">
    <citation type="submission" date="2015-12" db="EMBL/GenBank/DDBJ databases">
        <title>The genome of Folsomia candida.</title>
        <authorList>
            <person name="Faddeeva A."/>
            <person name="Derks M.F."/>
            <person name="Anvar Y."/>
            <person name="Smit S."/>
            <person name="Van Straalen N."/>
            <person name="Roelofs D."/>
        </authorList>
    </citation>
    <scope>NUCLEOTIDE SEQUENCE [LARGE SCALE GENOMIC DNA]</scope>
    <source>
        <strain evidence="6 7">VU population</strain>
        <tissue evidence="6">Whole body</tissue>
    </source>
</reference>
<dbReference type="GO" id="GO:0016705">
    <property type="term" value="F:oxidoreductase activity, acting on paired donors, with incorporation or reduction of molecular oxygen"/>
    <property type="evidence" value="ECO:0007669"/>
    <property type="project" value="InterPro"/>
</dbReference>
<dbReference type="Gene3D" id="1.10.630.10">
    <property type="entry name" value="Cytochrome P450"/>
    <property type="match status" value="1"/>
</dbReference>
<dbReference type="STRING" id="158441.A0A226DYS2"/>
<dbReference type="InterPro" id="IPR002401">
    <property type="entry name" value="Cyt_P450_E_grp-I"/>
</dbReference>
<dbReference type="GO" id="GO:0032259">
    <property type="term" value="P:methylation"/>
    <property type="evidence" value="ECO:0007669"/>
    <property type="project" value="UniProtKB-KW"/>
</dbReference>
<comment type="cofactor">
    <cofactor evidence="1 4">
        <name>heme</name>
        <dbReference type="ChEBI" id="CHEBI:30413"/>
    </cofactor>
</comment>
<dbReference type="InterPro" id="IPR036396">
    <property type="entry name" value="Cyt_P450_sf"/>
</dbReference>
<evidence type="ECO:0000256" key="2">
    <source>
        <dbReference type="ARBA" id="ARBA00010617"/>
    </source>
</evidence>
<gene>
    <name evidence="6" type="ORF">Fcan01_15927</name>
</gene>
<dbReference type="InterPro" id="IPR050121">
    <property type="entry name" value="Cytochrome_P450_monoxygenase"/>
</dbReference>
<dbReference type="EMBL" id="LNIX01000010">
    <property type="protein sequence ID" value="OXA49877.1"/>
    <property type="molecule type" value="Genomic_DNA"/>
</dbReference>
<dbReference type="PRINTS" id="PR00463">
    <property type="entry name" value="EP450I"/>
</dbReference>
<comment type="similarity">
    <text evidence="2 5">Belongs to the cytochrome P450 family.</text>
</comment>